<dbReference type="EMBL" id="BTGB01000009">
    <property type="protein sequence ID" value="GMM48106.1"/>
    <property type="molecule type" value="Genomic_DNA"/>
</dbReference>
<accession>A0AAV5R988</accession>
<dbReference type="AlphaFoldDB" id="A0AAV5R988"/>
<keyword evidence="2" id="KW-1133">Transmembrane helix</keyword>
<protein>
    <submittedName>
        <fullName evidence="3">Uncharacterized protein</fullName>
    </submittedName>
</protein>
<evidence type="ECO:0000256" key="2">
    <source>
        <dbReference type="SAM" id="Phobius"/>
    </source>
</evidence>
<keyword evidence="2" id="KW-0812">Transmembrane</keyword>
<evidence type="ECO:0000256" key="1">
    <source>
        <dbReference type="SAM" id="MobiDB-lite"/>
    </source>
</evidence>
<evidence type="ECO:0000313" key="4">
    <source>
        <dbReference type="Proteomes" id="UP001378960"/>
    </source>
</evidence>
<evidence type="ECO:0000313" key="3">
    <source>
        <dbReference type="EMBL" id="GMM48106.1"/>
    </source>
</evidence>
<keyword evidence="2" id="KW-0472">Membrane</keyword>
<reference evidence="3 4" key="1">
    <citation type="journal article" date="2023" name="Elife">
        <title>Identification of key yeast species and microbe-microbe interactions impacting larval growth of Drosophila in the wild.</title>
        <authorList>
            <person name="Mure A."/>
            <person name="Sugiura Y."/>
            <person name="Maeda R."/>
            <person name="Honda K."/>
            <person name="Sakurai N."/>
            <person name="Takahashi Y."/>
            <person name="Watada M."/>
            <person name="Katoh T."/>
            <person name="Gotoh A."/>
            <person name="Gotoh Y."/>
            <person name="Taniguchi I."/>
            <person name="Nakamura K."/>
            <person name="Hayashi T."/>
            <person name="Katayama T."/>
            <person name="Uemura T."/>
            <person name="Hattori Y."/>
        </authorList>
    </citation>
    <scope>NUCLEOTIDE SEQUENCE [LARGE SCALE GENOMIC DNA]</scope>
    <source>
        <strain evidence="3 4">PK-24</strain>
    </source>
</reference>
<dbReference type="Proteomes" id="UP001378960">
    <property type="component" value="Unassembled WGS sequence"/>
</dbReference>
<feature type="region of interest" description="Disordered" evidence="1">
    <location>
        <begin position="108"/>
        <end position="128"/>
    </location>
</feature>
<gene>
    <name evidence="3" type="ORF">DAPK24_047040</name>
</gene>
<sequence>MQARLINNDRLLYPQTVNLLSRSMNNDMKVILHVLYYISFLFDESLVCLLIKYIFHVFVTEPFAENLNNMNNNNSNGIGSQANLSLSQLYTPTSAILNLRSGTANFNANRNETGDNNNNNNENSPDSNEVNDNSLFSNWSINDKKVVLRKILTIFSIVWCLIILFQIIFCLDKIYDGISYGLNGSLNENLRNDNLNFQHIWNVKDAYSTGSMVLSLIGEIKFRSKLSKLISLLIIDFIIISLQLIEILLNYGVGFGLIDRIHQDDTLVGDINADYNENPQYDGYQGNTLIYNIKVHEAIHEIFRD</sequence>
<feature type="transmembrane region" description="Helical" evidence="2">
    <location>
        <begin position="151"/>
        <end position="171"/>
    </location>
</feature>
<feature type="transmembrane region" description="Helical" evidence="2">
    <location>
        <begin position="229"/>
        <end position="249"/>
    </location>
</feature>
<name>A0AAV5R988_PICKL</name>
<keyword evidence="4" id="KW-1185">Reference proteome</keyword>
<proteinExistence type="predicted"/>
<organism evidence="3 4">
    <name type="scientific">Pichia kluyveri</name>
    <name type="common">Yeast</name>
    <dbReference type="NCBI Taxonomy" id="36015"/>
    <lineage>
        <taxon>Eukaryota</taxon>
        <taxon>Fungi</taxon>
        <taxon>Dikarya</taxon>
        <taxon>Ascomycota</taxon>
        <taxon>Saccharomycotina</taxon>
        <taxon>Pichiomycetes</taxon>
        <taxon>Pichiales</taxon>
        <taxon>Pichiaceae</taxon>
        <taxon>Pichia</taxon>
    </lineage>
</organism>
<comment type="caution">
    <text evidence="3">The sequence shown here is derived from an EMBL/GenBank/DDBJ whole genome shotgun (WGS) entry which is preliminary data.</text>
</comment>